<name>A0A6J4SA22_9SPHN</name>
<evidence type="ECO:0000313" key="1">
    <source>
        <dbReference type="EMBL" id="CAA9493719.1"/>
    </source>
</evidence>
<reference evidence="1" key="1">
    <citation type="submission" date="2020-02" db="EMBL/GenBank/DDBJ databases">
        <authorList>
            <person name="Meier V. D."/>
        </authorList>
    </citation>
    <scope>NUCLEOTIDE SEQUENCE</scope>
    <source>
        <strain evidence="1">AVDCRST_MAG39</strain>
    </source>
</reference>
<gene>
    <name evidence="1" type="ORF">AVDCRST_MAG39-1002</name>
</gene>
<dbReference type="EMBL" id="CADCVW010000039">
    <property type="protein sequence ID" value="CAA9493719.1"/>
    <property type="molecule type" value="Genomic_DNA"/>
</dbReference>
<organism evidence="1">
    <name type="scientific">uncultured Sphingomonadaceae bacterium</name>
    <dbReference type="NCBI Taxonomy" id="169976"/>
    <lineage>
        <taxon>Bacteria</taxon>
        <taxon>Pseudomonadati</taxon>
        <taxon>Pseudomonadota</taxon>
        <taxon>Alphaproteobacteria</taxon>
        <taxon>Sphingomonadales</taxon>
        <taxon>Sphingomonadaceae</taxon>
        <taxon>environmental samples</taxon>
    </lineage>
</organism>
<sequence>MQEGVDRVVAAVRAPPRGGVTLTHAPMPEGKHSTIYHPATTRAIRALFPPPPEPKP</sequence>
<protein>
    <submittedName>
        <fullName evidence="1">Uncharacterized protein</fullName>
    </submittedName>
</protein>
<accession>A0A6J4SA22</accession>
<dbReference type="AlphaFoldDB" id="A0A6J4SA22"/>
<proteinExistence type="predicted"/>